<dbReference type="AlphaFoldDB" id="A0A1J0A9G1"/>
<accession>A0A1J0A9G1</accession>
<feature type="chain" id="PRO_5009608678" evidence="1">
    <location>
        <begin position="24"/>
        <end position="197"/>
    </location>
</feature>
<evidence type="ECO:0000313" key="3">
    <source>
        <dbReference type="Proteomes" id="UP000180235"/>
    </source>
</evidence>
<dbReference type="RefSeq" id="WP_071453264.1">
    <property type="nucleotide sequence ID" value="NZ_CP017675.1"/>
</dbReference>
<dbReference type="STRING" id="1188229.GlitD10_0236"/>
<dbReference type="KEGG" id="glt:GlitD10_0236"/>
<keyword evidence="3" id="KW-1185">Reference proteome</keyword>
<keyword evidence="1" id="KW-0732">Signal</keyword>
<protein>
    <submittedName>
        <fullName evidence="2">Uncharacterized protein</fullName>
    </submittedName>
</protein>
<gene>
    <name evidence="2" type="ORF">GlitD10_0236</name>
</gene>
<evidence type="ECO:0000313" key="2">
    <source>
        <dbReference type="EMBL" id="APB32537.1"/>
    </source>
</evidence>
<dbReference type="OrthoDB" id="572771at2"/>
<dbReference type="EMBL" id="CP017675">
    <property type="protein sequence ID" value="APB32537.1"/>
    <property type="molecule type" value="Genomic_DNA"/>
</dbReference>
<sequence length="197" mass="21304">MRRLGGVILLLAGTFSLAGLAGAQSQLPVVESAALAVGMQVPWSQPVKVKDPFEGENLGVFDRHEFSRGDIPRMTVLSLWQAKSVRFLVGLGTQCTRAYVGYVFYFPVGGWSCGNIDTSRKINEAVLKIGDTTWPLTQGQNNTFPIATDTATALQQAPEAKVLIRLVTEAGELIDSEIGVNTVRSWKQIFAAAPLPQ</sequence>
<feature type="signal peptide" evidence="1">
    <location>
        <begin position="1"/>
        <end position="23"/>
    </location>
</feature>
<dbReference type="Proteomes" id="UP000180235">
    <property type="component" value="Chromosome"/>
</dbReference>
<reference evidence="2 3" key="1">
    <citation type="submission" date="2016-10" db="EMBL/GenBank/DDBJ databases">
        <title>Description of Gloeomargarita lithophora gen. nov., sp. nov., a thylakoid-bearing basal-branching cyanobacterium with intracellular carbonates, and proposal for Gloeomargaritales ord. nov.</title>
        <authorList>
            <person name="Moreira D."/>
            <person name="Tavera R."/>
            <person name="Benzerara K."/>
            <person name="Skouri-Panet F."/>
            <person name="Couradeau E."/>
            <person name="Gerard E."/>
            <person name="Loussert C."/>
            <person name="Novelo E."/>
            <person name="Zivanovic Y."/>
            <person name="Lopez-Garcia P."/>
        </authorList>
    </citation>
    <scope>NUCLEOTIDE SEQUENCE [LARGE SCALE GENOMIC DNA]</scope>
    <source>
        <strain evidence="2 3">D10</strain>
    </source>
</reference>
<organism evidence="2 3">
    <name type="scientific">Gloeomargarita lithophora Alchichica-D10</name>
    <dbReference type="NCBI Taxonomy" id="1188229"/>
    <lineage>
        <taxon>Bacteria</taxon>
        <taxon>Bacillati</taxon>
        <taxon>Cyanobacteriota</taxon>
        <taxon>Cyanophyceae</taxon>
        <taxon>Gloeomargaritales</taxon>
        <taxon>Gloeomargaritaceae</taxon>
        <taxon>Gloeomargarita</taxon>
    </lineage>
</organism>
<proteinExistence type="predicted"/>
<name>A0A1J0A9G1_9CYAN</name>
<evidence type="ECO:0000256" key="1">
    <source>
        <dbReference type="SAM" id="SignalP"/>
    </source>
</evidence>